<reference evidence="10 11" key="1">
    <citation type="journal article" date="2022" name="Gigascience">
        <title>A chromosome-level genome assembly and annotation of the desert horned lizard, Phrynosoma platyrhinos, provides insight into chromosomal rearrangements among reptiles.</title>
        <authorList>
            <person name="Koochekian N."/>
            <person name="Ascanio A."/>
            <person name="Farleigh K."/>
            <person name="Card D.C."/>
            <person name="Schield D.R."/>
            <person name="Castoe T.A."/>
            <person name="Jezkova T."/>
        </authorList>
    </citation>
    <scope>NUCLEOTIDE SEQUENCE [LARGE SCALE GENOMIC DNA]</scope>
    <source>
        <strain evidence="10">NK-2021</strain>
    </source>
</reference>
<feature type="domain" description="G-protein coupled receptors family 1 profile" evidence="9">
    <location>
        <begin position="90"/>
        <end position="392"/>
    </location>
</feature>
<feature type="transmembrane region" description="Helical" evidence="8">
    <location>
        <begin position="373"/>
        <end position="395"/>
    </location>
</feature>
<dbReference type="Gene3D" id="1.20.1070.10">
    <property type="entry name" value="Rhodopsin 7-helix transmembrane proteins"/>
    <property type="match status" value="1"/>
</dbReference>
<dbReference type="EMBL" id="JAIPUX010003439">
    <property type="protein sequence ID" value="KAH0620084.1"/>
    <property type="molecule type" value="Genomic_DNA"/>
</dbReference>
<dbReference type="InterPro" id="IPR017452">
    <property type="entry name" value="GPCR_Rhodpsn_7TM"/>
</dbReference>
<dbReference type="PANTHER" id="PTHR24241">
    <property type="entry name" value="NEUROPEPTIDE RECEPTOR-RELATED G-PROTEIN COUPLED RECEPTOR"/>
    <property type="match status" value="1"/>
</dbReference>
<dbReference type="Pfam" id="PF00001">
    <property type="entry name" value="7tm_1"/>
    <property type="match status" value="2"/>
</dbReference>
<accession>A0ABQ7SRW4</accession>
<proteinExistence type="inferred from homology"/>
<comment type="subcellular location">
    <subcellularLocation>
        <location evidence="1">Cell membrane</location>
        <topology evidence="1">Multi-pass membrane protein</topology>
    </subcellularLocation>
</comment>
<evidence type="ECO:0000313" key="10">
    <source>
        <dbReference type="EMBL" id="KAH0620084.1"/>
    </source>
</evidence>
<evidence type="ECO:0000256" key="7">
    <source>
        <dbReference type="RuleBase" id="RU000688"/>
    </source>
</evidence>
<evidence type="ECO:0000256" key="6">
    <source>
        <dbReference type="ARBA" id="ARBA00023170"/>
    </source>
</evidence>
<feature type="transmembrane region" description="Helical" evidence="8">
    <location>
        <begin position="77"/>
        <end position="97"/>
    </location>
</feature>
<dbReference type="Proteomes" id="UP000826234">
    <property type="component" value="Unassembled WGS sequence"/>
</dbReference>
<feature type="transmembrane region" description="Helical" evidence="8">
    <location>
        <begin position="339"/>
        <end position="361"/>
    </location>
</feature>
<evidence type="ECO:0000256" key="8">
    <source>
        <dbReference type="SAM" id="Phobius"/>
    </source>
</evidence>
<evidence type="ECO:0000313" key="11">
    <source>
        <dbReference type="Proteomes" id="UP000826234"/>
    </source>
</evidence>
<dbReference type="PRINTS" id="PR00237">
    <property type="entry name" value="GPCRRHODOPSN"/>
</dbReference>
<evidence type="ECO:0000256" key="5">
    <source>
        <dbReference type="ARBA" id="ARBA00023136"/>
    </source>
</evidence>
<gene>
    <name evidence="10" type="ORF">JD844_014672</name>
</gene>
<evidence type="ECO:0000256" key="4">
    <source>
        <dbReference type="ARBA" id="ARBA00022989"/>
    </source>
</evidence>
<feature type="transmembrane region" description="Helical" evidence="8">
    <location>
        <begin position="148"/>
        <end position="168"/>
    </location>
</feature>
<comment type="similarity">
    <text evidence="7">Belongs to the G-protein coupled receptor 1 family.</text>
</comment>
<comment type="caution">
    <text evidence="10">The sequence shown here is derived from an EMBL/GenBank/DDBJ whole genome shotgun (WGS) entry which is preliminary data.</text>
</comment>
<keyword evidence="11" id="KW-1185">Reference proteome</keyword>
<name>A0ABQ7SRW4_PHRPL</name>
<keyword evidence="7" id="KW-0297">G-protein coupled receptor</keyword>
<evidence type="ECO:0000256" key="3">
    <source>
        <dbReference type="ARBA" id="ARBA00022692"/>
    </source>
</evidence>
<protein>
    <recommendedName>
        <fullName evidence="9">G-protein coupled receptors family 1 profile domain-containing protein</fullName>
    </recommendedName>
</protein>
<evidence type="ECO:0000259" key="9">
    <source>
        <dbReference type="PROSITE" id="PS50262"/>
    </source>
</evidence>
<keyword evidence="3 7" id="KW-0812">Transmembrane</keyword>
<keyword evidence="7" id="KW-0807">Transducer</keyword>
<sequence>MDVEVNICQMDLAQLESASADVSAGGGRGNWNLVMTEGEPLMNALQGCSVADENASVSVCPKAWVEPTFTIAAKTRVVVTSCFFVVAACSNSAVLYSVTRKRRKSHVQLLILSLTVADLLVTTIVMPLDAAWNITIQWYAGDVLCKLLNFFKLFAMYSAALVLVVISLDRHSAILHPFSFANSSHRNRIMLSVAWALSVLLASPQVGDFDGLQLLSSITLGYETMITTLRFHDDPALPDNSKPLSLYPLQLFLFHLYTIPGVNFTQCVTHGSFRERWQETTYNMFTFTTLYITPLSVMVVCYIRILFEISKQLKINQGLARGKDDHISKARMKTLTMTILIVASFIICWTPYYLLGLWYWFQPDMIRRMPEYINHFLFLFGLLHTCTDPIIYGLYTPSFREDMKSCLKSLKFTLTHQEKSLASILELKIKENHEQGEHPSSVSNGGTMHTVF</sequence>
<feature type="transmembrane region" description="Helical" evidence="8">
    <location>
        <begin position="284"/>
        <end position="307"/>
    </location>
</feature>
<evidence type="ECO:0000256" key="1">
    <source>
        <dbReference type="ARBA" id="ARBA00004651"/>
    </source>
</evidence>
<keyword evidence="5 8" id="KW-0472">Membrane</keyword>
<keyword evidence="4 8" id="KW-1133">Transmembrane helix</keyword>
<keyword evidence="2" id="KW-1003">Cell membrane</keyword>
<feature type="transmembrane region" description="Helical" evidence="8">
    <location>
        <begin position="189"/>
        <end position="206"/>
    </location>
</feature>
<dbReference type="PROSITE" id="PS50262">
    <property type="entry name" value="G_PROTEIN_RECEP_F1_2"/>
    <property type="match status" value="1"/>
</dbReference>
<dbReference type="PANTHER" id="PTHR24241:SF183">
    <property type="entry name" value="GONADOTROPIN RELEASING HORMONE RECEPTOR"/>
    <property type="match status" value="1"/>
</dbReference>
<keyword evidence="6 7" id="KW-0675">Receptor</keyword>
<organism evidence="10 11">
    <name type="scientific">Phrynosoma platyrhinos</name>
    <name type="common">Desert horned lizard</name>
    <dbReference type="NCBI Taxonomy" id="52577"/>
    <lineage>
        <taxon>Eukaryota</taxon>
        <taxon>Metazoa</taxon>
        <taxon>Chordata</taxon>
        <taxon>Craniata</taxon>
        <taxon>Vertebrata</taxon>
        <taxon>Euteleostomi</taxon>
        <taxon>Lepidosauria</taxon>
        <taxon>Squamata</taxon>
        <taxon>Bifurcata</taxon>
        <taxon>Unidentata</taxon>
        <taxon>Episquamata</taxon>
        <taxon>Toxicofera</taxon>
        <taxon>Iguania</taxon>
        <taxon>Phrynosomatidae</taxon>
        <taxon>Phrynosomatinae</taxon>
        <taxon>Phrynosoma</taxon>
    </lineage>
</organism>
<feature type="transmembrane region" description="Helical" evidence="8">
    <location>
        <begin position="109"/>
        <end position="128"/>
    </location>
</feature>
<evidence type="ECO:0000256" key="2">
    <source>
        <dbReference type="ARBA" id="ARBA00022475"/>
    </source>
</evidence>
<dbReference type="SUPFAM" id="SSF81321">
    <property type="entry name" value="Family A G protein-coupled receptor-like"/>
    <property type="match status" value="1"/>
</dbReference>
<dbReference type="PROSITE" id="PS00237">
    <property type="entry name" value="G_PROTEIN_RECEP_F1_1"/>
    <property type="match status" value="1"/>
</dbReference>
<dbReference type="InterPro" id="IPR000276">
    <property type="entry name" value="GPCR_Rhodpsn"/>
</dbReference>